<feature type="repeat" description="WD" evidence="9">
    <location>
        <begin position="316"/>
        <end position="357"/>
    </location>
</feature>
<dbReference type="GO" id="GO:0006335">
    <property type="term" value="P:DNA replication-dependent chromatin assembly"/>
    <property type="evidence" value="ECO:0007669"/>
    <property type="project" value="InterPro"/>
</dbReference>
<feature type="repeat" description="WD" evidence="9">
    <location>
        <begin position="248"/>
        <end position="282"/>
    </location>
</feature>
<dbReference type="GO" id="GO:0005634">
    <property type="term" value="C:nucleus"/>
    <property type="evidence" value="ECO:0007669"/>
    <property type="project" value="UniProtKB-SubCell"/>
</dbReference>
<evidence type="ECO:0000256" key="10">
    <source>
        <dbReference type="SAM" id="MobiDB-lite"/>
    </source>
</evidence>
<keyword evidence="4" id="KW-0677">Repeat</keyword>
<feature type="region of interest" description="Disordered" evidence="10">
    <location>
        <begin position="602"/>
        <end position="631"/>
    </location>
</feature>
<keyword evidence="6" id="KW-0156">Chromatin regulator</keyword>
<evidence type="ECO:0000259" key="11">
    <source>
        <dbReference type="Pfam" id="PF24105"/>
    </source>
</evidence>
<dbReference type="PANTHER" id="PTHR15271">
    <property type="entry name" value="CHROMATIN ASSEMBLY FACTOR 1 SUBUNIT B"/>
    <property type="match status" value="1"/>
</dbReference>
<dbReference type="GO" id="GO:0006334">
    <property type="term" value="P:nucleosome assembly"/>
    <property type="evidence" value="ECO:0007669"/>
    <property type="project" value="TreeGrafter"/>
</dbReference>
<reference evidence="12" key="1">
    <citation type="submission" date="2016-01" db="EMBL/GenBank/DDBJ databases">
        <title>Reference transcriptome for the parasite Schistocephalus solidus: insights into the molecular evolution of parasitism.</title>
        <authorList>
            <person name="Hebert F.O."/>
            <person name="Grambauer S."/>
            <person name="Barber I."/>
            <person name="Landry C.R."/>
            <person name="Aubin-Horth N."/>
        </authorList>
    </citation>
    <scope>NUCLEOTIDE SEQUENCE</scope>
</reference>
<feature type="region of interest" description="Disordered" evidence="10">
    <location>
        <begin position="673"/>
        <end position="696"/>
    </location>
</feature>
<dbReference type="InterPro" id="IPR015943">
    <property type="entry name" value="WD40/YVTN_repeat-like_dom_sf"/>
</dbReference>
<feature type="region of interest" description="Disordered" evidence="10">
    <location>
        <begin position="70"/>
        <end position="90"/>
    </location>
</feature>
<dbReference type="InterPro" id="IPR001680">
    <property type="entry name" value="WD40_rpt"/>
</dbReference>
<dbReference type="InterPro" id="IPR045145">
    <property type="entry name" value="PTHR15271"/>
</dbReference>
<dbReference type="SMART" id="SM00320">
    <property type="entry name" value="WD40"/>
    <property type="match status" value="5"/>
</dbReference>
<protein>
    <submittedName>
        <fullName evidence="12">Chromatin assembly factor 1 subunit B</fullName>
    </submittedName>
</protein>
<dbReference type="GO" id="GO:0033186">
    <property type="term" value="C:CAF-1 complex"/>
    <property type="evidence" value="ECO:0007669"/>
    <property type="project" value="TreeGrafter"/>
</dbReference>
<dbReference type="EMBL" id="GEEE01002971">
    <property type="protein sequence ID" value="JAP60254.1"/>
    <property type="molecule type" value="Transcribed_RNA"/>
</dbReference>
<dbReference type="GO" id="GO:0006281">
    <property type="term" value="P:DNA repair"/>
    <property type="evidence" value="ECO:0007669"/>
    <property type="project" value="UniProtKB-KW"/>
</dbReference>
<evidence type="ECO:0000313" key="12">
    <source>
        <dbReference type="EMBL" id="JAP60254.1"/>
    </source>
</evidence>
<dbReference type="InterPro" id="IPR055410">
    <property type="entry name" value="Beta-prop_CAF1B_HIR1"/>
</dbReference>
<dbReference type="PANTHER" id="PTHR15271:SF4">
    <property type="entry name" value="CHROMATIN ASSEMBLY FACTOR 1 SUBUNIT B"/>
    <property type="match status" value="1"/>
</dbReference>
<accession>A0A0V0J409</accession>
<dbReference type="AlphaFoldDB" id="A0A0V0J409"/>
<sequence length="734" mass="78347">PFNGPYLTRCMHTMKVVTPEIAWHETLPIYSCDLQPLASSSSAGADGGTVGKAPNREPLKEILLAELEARDQKTGKAPSDSTEQQQTDASWTRLATAGGDNMVRLWRVQLDWTPPSAVRVAAPTGRLSRGLLQSGSVADAAAAAAKKSSTSSGVVATTVTTPTVCTTAAVSDGLVFLSTLRRHERLVNVVRWSPSGAYLASAGDDQFVIIWSMHSKSSEPTESKSVSTGADDADDPSSVEIWLPCRSLRRHLEDIYDLCWSPDEAFLLSGSVDHSAILWQLDLAPSSVGQEGVPDQASAANRESGSLSTALKTVILRDHKHYVQGVAWDPLGDFVATMSSDRTCRIYRAGSKNCYANICKAGKQNLFQDDSWKSFFRRPAFSPDGLLLVCPAGNLESAVFAGDVASAVSFAAAAASNGGVTISSKVDEVNKTPLLLPSTSPIAPQHCAHIFLRGAYARPCISLPTGNRPVVAVRFCPQAFQLRLLAPRPGVTCTSAIDLPYRLLFCLVLEDGLLFYDTQQVNPFAQVSQIHYQALNDATWSSDARFVVTSSTDGYCSFIYFQVEELGKPYHGPLGIGTTSTTPLSKTVTTQRAEIKLPAAEVSAAAAPEPMDVSAETQPHNKDRSETEKSVTALTTSEALGKCPMRKHISFQNCASVDTPHASLPVTPNTGRFLSTSALTPTPGAARPAVKTVHPPAGTKRRVPFITICGADVVASKSNLEKAADSTAATEKPE</sequence>
<feature type="compositionally biased region" description="Basic and acidic residues" evidence="10">
    <location>
        <begin position="619"/>
        <end position="629"/>
    </location>
</feature>
<keyword evidence="3 9" id="KW-0853">WD repeat</keyword>
<organism evidence="12">
    <name type="scientific">Schistocephalus solidus</name>
    <name type="common">Tapeworm</name>
    <dbReference type="NCBI Taxonomy" id="70667"/>
    <lineage>
        <taxon>Eukaryota</taxon>
        <taxon>Metazoa</taxon>
        <taxon>Spiralia</taxon>
        <taxon>Lophotrochozoa</taxon>
        <taxon>Platyhelminthes</taxon>
        <taxon>Cestoda</taxon>
        <taxon>Eucestoda</taxon>
        <taxon>Diphyllobothriidea</taxon>
        <taxon>Diphyllobothriidae</taxon>
        <taxon>Schistocephalus</taxon>
    </lineage>
</organism>
<evidence type="ECO:0000256" key="9">
    <source>
        <dbReference type="PROSITE-ProRule" id="PRU00221"/>
    </source>
</evidence>
<dbReference type="SUPFAM" id="SSF50978">
    <property type="entry name" value="WD40 repeat-like"/>
    <property type="match status" value="1"/>
</dbReference>
<dbReference type="Pfam" id="PF24105">
    <property type="entry name" value="Beta-prop_CAF1B_HIR1"/>
    <property type="match status" value="3"/>
</dbReference>
<evidence type="ECO:0000256" key="2">
    <source>
        <dbReference type="ARBA" id="ARBA00007306"/>
    </source>
</evidence>
<evidence type="ECO:0000256" key="5">
    <source>
        <dbReference type="ARBA" id="ARBA00022763"/>
    </source>
</evidence>
<feature type="compositionally biased region" description="Polar residues" evidence="10">
    <location>
        <begin position="79"/>
        <end position="90"/>
    </location>
</feature>
<comment type="subcellular location">
    <subcellularLocation>
        <location evidence="1">Nucleus</location>
    </subcellularLocation>
</comment>
<feature type="repeat" description="WD" evidence="9">
    <location>
        <begin position="180"/>
        <end position="221"/>
    </location>
</feature>
<name>A0A0V0J409_SCHSO</name>
<feature type="domain" description="CAF1B/HIR1 beta-propeller" evidence="11">
    <location>
        <begin position="311"/>
        <end position="413"/>
    </location>
</feature>
<evidence type="ECO:0000256" key="4">
    <source>
        <dbReference type="ARBA" id="ARBA00022737"/>
    </source>
</evidence>
<gene>
    <name evidence="12" type="primary">CAF1B</name>
    <name evidence="12" type="ORF">TR143685</name>
</gene>
<evidence type="ECO:0000256" key="3">
    <source>
        <dbReference type="ARBA" id="ARBA00022574"/>
    </source>
</evidence>
<feature type="domain" description="CAF1B/HIR1 beta-propeller" evidence="11">
    <location>
        <begin position="155"/>
        <end position="282"/>
    </location>
</feature>
<evidence type="ECO:0000256" key="8">
    <source>
        <dbReference type="ARBA" id="ARBA00023242"/>
    </source>
</evidence>
<evidence type="ECO:0000256" key="7">
    <source>
        <dbReference type="ARBA" id="ARBA00023204"/>
    </source>
</evidence>
<dbReference type="PROSITE" id="PS50294">
    <property type="entry name" value="WD_REPEATS_REGION"/>
    <property type="match status" value="2"/>
</dbReference>
<keyword evidence="5" id="KW-0227">DNA damage</keyword>
<proteinExistence type="inferred from homology"/>
<keyword evidence="7" id="KW-0234">DNA repair</keyword>
<dbReference type="PROSITE" id="PS50082">
    <property type="entry name" value="WD_REPEATS_2"/>
    <property type="match status" value="3"/>
</dbReference>
<evidence type="ECO:0000256" key="6">
    <source>
        <dbReference type="ARBA" id="ARBA00022853"/>
    </source>
</evidence>
<feature type="non-terminal residue" evidence="12">
    <location>
        <position position="1"/>
    </location>
</feature>
<dbReference type="InterPro" id="IPR036322">
    <property type="entry name" value="WD40_repeat_dom_sf"/>
</dbReference>
<dbReference type="Gene3D" id="2.130.10.10">
    <property type="entry name" value="YVTN repeat-like/Quinoprotein amine dehydrogenase"/>
    <property type="match status" value="2"/>
</dbReference>
<keyword evidence="8" id="KW-0539">Nucleus</keyword>
<comment type="similarity">
    <text evidence="2">Belongs to the WD repeat HIR1 family.</text>
</comment>
<evidence type="ECO:0000256" key="1">
    <source>
        <dbReference type="ARBA" id="ARBA00004123"/>
    </source>
</evidence>
<feature type="domain" description="CAF1B/HIR1 beta-propeller" evidence="11">
    <location>
        <begin position="444"/>
        <end position="566"/>
    </location>
</feature>